<name>A0A0M2HBA1_MICTR</name>
<dbReference type="Gene3D" id="3.30.420.40">
    <property type="match status" value="2"/>
</dbReference>
<dbReference type="InterPro" id="IPR036390">
    <property type="entry name" value="WH_DNA-bd_sf"/>
</dbReference>
<evidence type="ECO:0000313" key="3">
    <source>
        <dbReference type="Proteomes" id="UP000034098"/>
    </source>
</evidence>
<dbReference type="PATRIC" id="fig|69370.6.peg.2581"/>
<dbReference type="SUPFAM" id="SSF53067">
    <property type="entry name" value="Actin-like ATPase domain"/>
    <property type="match status" value="1"/>
</dbReference>
<comment type="similarity">
    <text evidence="1">Belongs to the ROK (NagC/XylR) family.</text>
</comment>
<dbReference type="Pfam" id="PF13412">
    <property type="entry name" value="HTH_24"/>
    <property type="match status" value="1"/>
</dbReference>
<gene>
    <name evidence="2" type="primary">nagC_6</name>
    <name evidence="2" type="ORF">RS82_02536</name>
</gene>
<organism evidence="2 3">
    <name type="scientific">Microbacterium trichothecenolyticum</name>
    <name type="common">Aureobacterium trichothecenolyticum</name>
    <dbReference type="NCBI Taxonomy" id="69370"/>
    <lineage>
        <taxon>Bacteria</taxon>
        <taxon>Bacillati</taxon>
        <taxon>Actinomycetota</taxon>
        <taxon>Actinomycetes</taxon>
        <taxon>Micrococcales</taxon>
        <taxon>Microbacteriaceae</taxon>
        <taxon>Microbacterium</taxon>
    </lineage>
</organism>
<evidence type="ECO:0000256" key="1">
    <source>
        <dbReference type="ARBA" id="ARBA00006479"/>
    </source>
</evidence>
<protein>
    <submittedName>
        <fullName evidence="2">N-acetylglucosamine repressor</fullName>
    </submittedName>
</protein>
<sequence>MARRQAPPGSQTSLREANRARVIESLKRHGRLTQIELAGSTGLSPATVSNIVKELTASGLLHTSFTTSSGRRATLVSLARRLGLVAGVHYSSRHLHIAIADTARTIVTQSSLPLPLDHRHDSELDRLALLLGDMMESLGGSITDLLGVGLALPAPIDPRTGMVSTPGLLRGWENVDVAESLAIRIGRPVHVDSEANLGGLAEAREGNGRSAASSVFIRVGHTISAGLVVNGDLFRGVNGKAGQIGHVTLDENGPICRCSNRGCLETYAGGPALLSLFPPSEGMHRLGDLLHAAELGDGAARRVIADAGRHIGIAAASLCNLFDPEIIVVGGELGQAGEILMAPMRHSLERTALPSADGLPEIVGASFGEWAETRGAIAIALDHVTVDAQLPTAPSLPITA</sequence>
<dbReference type="InterPro" id="IPR043129">
    <property type="entry name" value="ATPase_NBD"/>
</dbReference>
<dbReference type="Pfam" id="PF00480">
    <property type="entry name" value="ROK"/>
    <property type="match status" value="1"/>
</dbReference>
<evidence type="ECO:0000313" key="2">
    <source>
        <dbReference type="EMBL" id="KJL41919.1"/>
    </source>
</evidence>
<keyword evidence="3" id="KW-1185">Reference proteome</keyword>
<dbReference type="RefSeq" id="WP_045299899.1">
    <property type="nucleotide sequence ID" value="NZ_JYJA01000036.1"/>
</dbReference>
<dbReference type="PANTHER" id="PTHR18964:SF173">
    <property type="entry name" value="GLUCOKINASE"/>
    <property type="match status" value="1"/>
</dbReference>
<dbReference type="Gene3D" id="1.10.10.10">
    <property type="entry name" value="Winged helix-like DNA-binding domain superfamily/Winged helix DNA-binding domain"/>
    <property type="match status" value="1"/>
</dbReference>
<dbReference type="SUPFAM" id="SSF46785">
    <property type="entry name" value="Winged helix' DNA-binding domain"/>
    <property type="match status" value="1"/>
</dbReference>
<accession>A0A0M2HBA1</accession>
<dbReference type="PANTHER" id="PTHR18964">
    <property type="entry name" value="ROK (REPRESSOR, ORF, KINASE) FAMILY"/>
    <property type="match status" value="1"/>
</dbReference>
<dbReference type="InterPro" id="IPR000600">
    <property type="entry name" value="ROK"/>
</dbReference>
<dbReference type="Proteomes" id="UP000034098">
    <property type="component" value="Unassembled WGS sequence"/>
</dbReference>
<reference evidence="2 3" key="1">
    <citation type="submission" date="2015-02" db="EMBL/GenBank/DDBJ databases">
        <title>Draft genome sequences of ten Microbacterium spp. with emphasis on heavy metal contaminated environments.</title>
        <authorList>
            <person name="Corretto E."/>
        </authorList>
    </citation>
    <scope>NUCLEOTIDE SEQUENCE [LARGE SCALE GENOMIC DNA]</scope>
    <source>
        <strain evidence="2 3">DSM 8608</strain>
    </source>
</reference>
<dbReference type="EMBL" id="JYJA01000036">
    <property type="protein sequence ID" value="KJL41919.1"/>
    <property type="molecule type" value="Genomic_DNA"/>
</dbReference>
<comment type="caution">
    <text evidence="2">The sequence shown here is derived from an EMBL/GenBank/DDBJ whole genome shotgun (WGS) entry which is preliminary data.</text>
</comment>
<dbReference type="AlphaFoldDB" id="A0A0M2HBA1"/>
<proteinExistence type="inferred from homology"/>
<dbReference type="InterPro" id="IPR036388">
    <property type="entry name" value="WH-like_DNA-bd_sf"/>
</dbReference>